<dbReference type="InterPro" id="IPR036514">
    <property type="entry name" value="SGNH_hydro_sf"/>
</dbReference>
<evidence type="ECO:0000313" key="6">
    <source>
        <dbReference type="Proteomes" id="UP000290289"/>
    </source>
</evidence>
<comment type="caution">
    <text evidence="5">The sequence shown here is derived from an EMBL/GenBank/DDBJ whole genome shotgun (WGS) entry which is preliminary data.</text>
</comment>
<evidence type="ECO:0000313" key="5">
    <source>
        <dbReference type="EMBL" id="RXH72814.1"/>
    </source>
</evidence>
<keyword evidence="6" id="KW-1185">Reference proteome</keyword>
<dbReference type="Gene3D" id="3.40.50.1110">
    <property type="entry name" value="SGNH hydrolase"/>
    <property type="match status" value="2"/>
</dbReference>
<protein>
    <recommendedName>
        <fullName evidence="4">Sialate O-acetylesterase domain-containing protein</fullName>
    </recommendedName>
</protein>
<dbReference type="InterPro" id="IPR052940">
    <property type="entry name" value="Carb_Esterase_6"/>
</dbReference>
<dbReference type="Proteomes" id="UP000290289">
    <property type="component" value="Chromosome 15"/>
</dbReference>
<feature type="chain" id="PRO_5019813525" description="Sialate O-acetylesterase domain-containing protein" evidence="3">
    <location>
        <begin position="18"/>
        <end position="626"/>
    </location>
</feature>
<dbReference type="AlphaFoldDB" id="A0A498HR91"/>
<dbReference type="InterPro" id="IPR005181">
    <property type="entry name" value="SASA"/>
</dbReference>
<organism evidence="5 6">
    <name type="scientific">Malus domestica</name>
    <name type="common">Apple</name>
    <name type="synonym">Pyrus malus</name>
    <dbReference type="NCBI Taxonomy" id="3750"/>
    <lineage>
        <taxon>Eukaryota</taxon>
        <taxon>Viridiplantae</taxon>
        <taxon>Streptophyta</taxon>
        <taxon>Embryophyta</taxon>
        <taxon>Tracheophyta</taxon>
        <taxon>Spermatophyta</taxon>
        <taxon>Magnoliopsida</taxon>
        <taxon>eudicotyledons</taxon>
        <taxon>Gunneridae</taxon>
        <taxon>Pentapetalae</taxon>
        <taxon>rosids</taxon>
        <taxon>fabids</taxon>
        <taxon>Rosales</taxon>
        <taxon>Rosaceae</taxon>
        <taxon>Amygdaloideae</taxon>
        <taxon>Maleae</taxon>
        <taxon>Malus</taxon>
    </lineage>
</organism>
<feature type="domain" description="Sialate O-acetylesterase" evidence="4">
    <location>
        <begin position="33"/>
        <end position="270"/>
    </location>
</feature>
<name>A0A498HR91_MALDO</name>
<evidence type="ECO:0000259" key="4">
    <source>
        <dbReference type="Pfam" id="PF03629"/>
    </source>
</evidence>
<evidence type="ECO:0000256" key="1">
    <source>
        <dbReference type="ARBA" id="ARBA00022801"/>
    </source>
</evidence>
<sequence length="626" mass="67092">MLLFVFVLSLVAQACSASPTAQQPNQKTDQHVKSIFILAGQSNMAGRGGVVNDTTTGIVTWDGVVPPKCRPNPSVFRLDANLRWVKAREPLHADIDVGKTNGIGPGMAFANAVLANHSSTVGRIGLVPCAIGGTNITQWARGSFMYNQMMGRAKVSLQNGGLIRALLWYQGESDTARREDARSYKNRLETFLGDVRLDLQSPDLPIIQVALASGEEASLIEIVREAQLGVDFLNVRTVDAKGLPLEPDGLHLTTPAQVQLGKMLADAYLQFLPSAISHAPVRATWRGGVSRGKWDGNVPTECSPNPSILRLSAQLIWEQAHEPLHADIDLGKTCGIGPGMTFANEVLRAKGSGFGEEGLVPCAVGGTRIGEWGKGTRLYSELVRRARESVRGGGVIRALLWFQGESDTVRKEDAEGYKGNFEKLVLDLRSGLHLPNLPVIQVALASGEGKFVEIVRKGQLDVKLPNVKCVDAKGLRLKEDGLHLTTGSEETNEQGAVEIKVRTVDYRSPAGEDKQPKKEKVEVVHEIRDGGGSDFVDLDATAAGSTGETNEDIKVQTVDYRSPAGEDKEAKKEGDEVVHEIRDGGAKSEGVHPFAGAAAAVANSIQSAKDAISGGAKKSKDDKTAE</sequence>
<feature type="signal peptide" evidence="3">
    <location>
        <begin position="1"/>
        <end position="17"/>
    </location>
</feature>
<keyword evidence="1" id="KW-0378">Hydrolase</keyword>
<keyword evidence="3" id="KW-0732">Signal</keyword>
<dbReference type="PANTHER" id="PTHR31988">
    <property type="entry name" value="ESTERASE, PUTATIVE (DUF303)-RELATED"/>
    <property type="match status" value="1"/>
</dbReference>
<gene>
    <name evidence="5" type="ORF">DVH24_012498</name>
</gene>
<reference evidence="5 6" key="1">
    <citation type="submission" date="2018-10" db="EMBL/GenBank/DDBJ databases">
        <title>A high-quality apple genome assembly.</title>
        <authorList>
            <person name="Hu J."/>
        </authorList>
    </citation>
    <scope>NUCLEOTIDE SEQUENCE [LARGE SCALE GENOMIC DNA]</scope>
    <source>
        <strain evidence="6">cv. HFTH1</strain>
        <tissue evidence="5">Young leaf</tissue>
    </source>
</reference>
<evidence type="ECO:0000256" key="3">
    <source>
        <dbReference type="SAM" id="SignalP"/>
    </source>
</evidence>
<dbReference type="Pfam" id="PF03629">
    <property type="entry name" value="SASA"/>
    <property type="match status" value="2"/>
</dbReference>
<dbReference type="SUPFAM" id="SSF52266">
    <property type="entry name" value="SGNH hydrolase"/>
    <property type="match status" value="2"/>
</dbReference>
<evidence type="ECO:0000256" key="2">
    <source>
        <dbReference type="SAM" id="MobiDB-lite"/>
    </source>
</evidence>
<dbReference type="STRING" id="3750.A0A498HR91"/>
<feature type="domain" description="Sialate O-acetylesterase" evidence="4">
    <location>
        <begin position="286"/>
        <end position="490"/>
    </location>
</feature>
<dbReference type="EMBL" id="RDQH01000341">
    <property type="protein sequence ID" value="RXH72814.1"/>
    <property type="molecule type" value="Genomic_DNA"/>
</dbReference>
<dbReference type="GO" id="GO:0016787">
    <property type="term" value="F:hydrolase activity"/>
    <property type="evidence" value="ECO:0007669"/>
    <property type="project" value="UniProtKB-KW"/>
</dbReference>
<proteinExistence type="predicted"/>
<accession>A0A498HR91</accession>
<feature type="region of interest" description="Disordered" evidence="2">
    <location>
        <begin position="607"/>
        <end position="626"/>
    </location>
</feature>
<dbReference type="PANTHER" id="PTHR31988:SF15">
    <property type="entry name" value="ESTERASE, PUTATIVE (DUF303)-RELATED"/>
    <property type="match status" value="1"/>
</dbReference>